<evidence type="ECO:0000256" key="5">
    <source>
        <dbReference type="ARBA" id="ARBA00022889"/>
    </source>
</evidence>
<dbReference type="InterPro" id="IPR000483">
    <property type="entry name" value="Cys-rich_flank_reg_C"/>
</dbReference>
<dbReference type="SMART" id="SM00082">
    <property type="entry name" value="LRRCT"/>
    <property type="match status" value="1"/>
</dbReference>
<dbReference type="InterPro" id="IPR032675">
    <property type="entry name" value="LRR_dom_sf"/>
</dbReference>
<gene>
    <name evidence="9" type="ORF">CGI_10025302</name>
</gene>
<dbReference type="SUPFAM" id="SSF52058">
    <property type="entry name" value="L domain-like"/>
    <property type="match status" value="1"/>
</dbReference>
<keyword evidence="2" id="KW-0433">Leucine-rich repeat</keyword>
<dbReference type="HOGENOM" id="CLU_2456950_0_0_1"/>
<comment type="subcellular location">
    <subcellularLocation>
        <location evidence="1">Membrane</location>
        <topology evidence="1">Single-pass membrane protein</topology>
    </subcellularLocation>
</comment>
<dbReference type="InParanoid" id="K1R5L8"/>
<keyword evidence="6" id="KW-1133">Transmembrane helix</keyword>
<dbReference type="AlphaFoldDB" id="K1R5L8"/>
<accession>K1R5L8</accession>
<keyword evidence="3 9" id="KW-0812">Transmembrane</keyword>
<dbReference type="PANTHER" id="PTHR22650:SF4">
    <property type="entry name" value="LEUCINE-RICH REPEAT AND TRANSMEMBRANE DOMAIN-CONTAINING PROTEIN 2-LIKE"/>
    <property type="match status" value="1"/>
</dbReference>
<keyword evidence="8" id="KW-1015">Disulfide bond</keyword>
<keyword evidence="7" id="KW-0472">Membrane</keyword>
<evidence type="ECO:0000256" key="8">
    <source>
        <dbReference type="ARBA" id="ARBA00023157"/>
    </source>
</evidence>
<keyword evidence="5" id="KW-0130">Cell adhesion</keyword>
<protein>
    <submittedName>
        <fullName evidence="9">Leucine-rich repeat and transmembrane domain-containing protein 2</fullName>
    </submittedName>
</protein>
<dbReference type="InterPro" id="IPR052313">
    <property type="entry name" value="GPIb-IX-V_Complex"/>
</dbReference>
<proteinExistence type="predicted"/>
<evidence type="ECO:0000256" key="2">
    <source>
        <dbReference type="ARBA" id="ARBA00022614"/>
    </source>
</evidence>
<evidence type="ECO:0000256" key="1">
    <source>
        <dbReference type="ARBA" id="ARBA00004167"/>
    </source>
</evidence>
<evidence type="ECO:0000256" key="4">
    <source>
        <dbReference type="ARBA" id="ARBA00022729"/>
    </source>
</evidence>
<evidence type="ECO:0000256" key="7">
    <source>
        <dbReference type="ARBA" id="ARBA00023136"/>
    </source>
</evidence>
<sequence>MITSIKSIVFEKLPQLQELYVGGNPFQCTCDLQSFVEFMKGFLPYNSQYYDEPTCSSPDHLKGKEIINVSYHDMTCDSTSIPETFYFHT</sequence>
<organism evidence="9">
    <name type="scientific">Magallana gigas</name>
    <name type="common">Pacific oyster</name>
    <name type="synonym">Crassostrea gigas</name>
    <dbReference type="NCBI Taxonomy" id="29159"/>
    <lineage>
        <taxon>Eukaryota</taxon>
        <taxon>Metazoa</taxon>
        <taxon>Spiralia</taxon>
        <taxon>Lophotrochozoa</taxon>
        <taxon>Mollusca</taxon>
        <taxon>Bivalvia</taxon>
        <taxon>Autobranchia</taxon>
        <taxon>Pteriomorphia</taxon>
        <taxon>Ostreida</taxon>
        <taxon>Ostreoidea</taxon>
        <taxon>Ostreidae</taxon>
        <taxon>Magallana</taxon>
    </lineage>
</organism>
<keyword evidence="4" id="KW-0732">Signal</keyword>
<dbReference type="Gene3D" id="3.80.10.10">
    <property type="entry name" value="Ribonuclease Inhibitor"/>
    <property type="match status" value="1"/>
</dbReference>
<dbReference type="PANTHER" id="PTHR22650">
    <property type="entry name" value="GLYCOPROTEIN IB BETA"/>
    <property type="match status" value="1"/>
</dbReference>
<evidence type="ECO:0000313" key="9">
    <source>
        <dbReference type="EMBL" id="EKC40998.1"/>
    </source>
</evidence>
<evidence type="ECO:0000256" key="6">
    <source>
        <dbReference type="ARBA" id="ARBA00022989"/>
    </source>
</evidence>
<reference evidence="9" key="1">
    <citation type="journal article" date="2012" name="Nature">
        <title>The oyster genome reveals stress adaptation and complexity of shell formation.</title>
        <authorList>
            <person name="Zhang G."/>
            <person name="Fang X."/>
            <person name="Guo X."/>
            <person name="Li L."/>
            <person name="Luo R."/>
            <person name="Xu F."/>
            <person name="Yang P."/>
            <person name="Zhang L."/>
            <person name="Wang X."/>
            <person name="Qi H."/>
            <person name="Xiong Z."/>
            <person name="Que H."/>
            <person name="Xie Y."/>
            <person name="Holland P.W."/>
            <person name="Paps J."/>
            <person name="Zhu Y."/>
            <person name="Wu F."/>
            <person name="Chen Y."/>
            <person name="Wang J."/>
            <person name="Peng C."/>
            <person name="Meng J."/>
            <person name="Yang L."/>
            <person name="Liu J."/>
            <person name="Wen B."/>
            <person name="Zhang N."/>
            <person name="Huang Z."/>
            <person name="Zhu Q."/>
            <person name="Feng Y."/>
            <person name="Mount A."/>
            <person name="Hedgecock D."/>
            <person name="Xu Z."/>
            <person name="Liu Y."/>
            <person name="Domazet-Loso T."/>
            <person name="Du Y."/>
            <person name="Sun X."/>
            <person name="Zhang S."/>
            <person name="Liu B."/>
            <person name="Cheng P."/>
            <person name="Jiang X."/>
            <person name="Li J."/>
            <person name="Fan D."/>
            <person name="Wang W."/>
            <person name="Fu W."/>
            <person name="Wang T."/>
            <person name="Wang B."/>
            <person name="Zhang J."/>
            <person name="Peng Z."/>
            <person name="Li Y."/>
            <person name="Li N."/>
            <person name="Wang J."/>
            <person name="Chen M."/>
            <person name="He Y."/>
            <person name="Tan F."/>
            <person name="Song X."/>
            <person name="Zheng Q."/>
            <person name="Huang R."/>
            <person name="Yang H."/>
            <person name="Du X."/>
            <person name="Chen L."/>
            <person name="Yang M."/>
            <person name="Gaffney P.M."/>
            <person name="Wang S."/>
            <person name="Luo L."/>
            <person name="She Z."/>
            <person name="Ming Y."/>
            <person name="Huang W."/>
            <person name="Zhang S."/>
            <person name="Huang B."/>
            <person name="Zhang Y."/>
            <person name="Qu T."/>
            <person name="Ni P."/>
            <person name="Miao G."/>
            <person name="Wang J."/>
            <person name="Wang Q."/>
            <person name="Steinberg C.E."/>
            <person name="Wang H."/>
            <person name="Li N."/>
            <person name="Qian L."/>
            <person name="Zhang G."/>
            <person name="Li Y."/>
            <person name="Yang H."/>
            <person name="Liu X."/>
            <person name="Wang J."/>
            <person name="Yin Y."/>
            <person name="Wang J."/>
        </authorList>
    </citation>
    <scope>NUCLEOTIDE SEQUENCE [LARGE SCALE GENOMIC DNA]</scope>
    <source>
        <strain evidence="9">05x7-T-G4-1.051#20</strain>
    </source>
</reference>
<evidence type="ECO:0000256" key="3">
    <source>
        <dbReference type="ARBA" id="ARBA00022692"/>
    </source>
</evidence>
<dbReference type="EMBL" id="JH823218">
    <property type="protein sequence ID" value="EKC40998.1"/>
    <property type="molecule type" value="Genomic_DNA"/>
</dbReference>
<name>K1R5L8_MAGGI</name>